<accession>A0AA86JWK0</accession>
<dbReference type="Proteomes" id="UP001189143">
    <property type="component" value="Unassembled WGS sequence"/>
</dbReference>
<evidence type="ECO:0000313" key="3">
    <source>
        <dbReference type="Proteomes" id="UP000789738"/>
    </source>
</evidence>
<gene>
    <name evidence="2" type="ORF">CNEO2_960010</name>
    <name evidence="1" type="ORF">CNEO_10185</name>
</gene>
<evidence type="ECO:0000313" key="2">
    <source>
        <dbReference type="EMBL" id="CAI3698012.1"/>
    </source>
</evidence>
<dbReference type="RefSeq" id="WP_230141160.1">
    <property type="nucleotide sequence ID" value="NZ_CAKJVE010000001.1"/>
</dbReference>
<name>A0AA86JWK0_9CLOT</name>
<dbReference type="Proteomes" id="UP000789738">
    <property type="component" value="Unassembled WGS sequence"/>
</dbReference>
<organism evidence="1 3">
    <name type="scientific">Clostridium neonatale</name>
    <dbReference type="NCBI Taxonomy" id="137838"/>
    <lineage>
        <taxon>Bacteria</taxon>
        <taxon>Bacillati</taxon>
        <taxon>Bacillota</taxon>
        <taxon>Clostridia</taxon>
        <taxon>Eubacteriales</taxon>
        <taxon>Clostridiaceae</taxon>
        <taxon>Clostridium</taxon>
    </lineage>
</organism>
<dbReference type="EMBL" id="CAMTCP010000299">
    <property type="protein sequence ID" value="CAI3698012.1"/>
    <property type="molecule type" value="Genomic_DNA"/>
</dbReference>
<protein>
    <submittedName>
        <fullName evidence="1">Conjugative transposon protein</fullName>
    </submittedName>
</protein>
<reference evidence="2" key="2">
    <citation type="submission" date="2022-10" db="EMBL/GenBank/DDBJ databases">
        <authorList>
            <person name="Aires J."/>
            <person name="Mesa V."/>
        </authorList>
    </citation>
    <scope>NUCLEOTIDE SEQUENCE</scope>
    <source>
        <strain evidence="2">Clostridium neonatale JD116</strain>
    </source>
</reference>
<reference evidence="1" key="1">
    <citation type="submission" date="2021-10" db="EMBL/GenBank/DDBJ databases">
        <authorList>
            <person name="Mesa V."/>
        </authorList>
    </citation>
    <scope>NUCLEOTIDE SEQUENCE</scope>
    <source>
        <strain evidence="1">CC3_PB</strain>
    </source>
</reference>
<evidence type="ECO:0000313" key="1">
    <source>
        <dbReference type="EMBL" id="CAG9701660.1"/>
    </source>
</evidence>
<dbReference type="EMBL" id="CAKJVE010000001">
    <property type="protein sequence ID" value="CAG9701660.1"/>
    <property type="molecule type" value="Genomic_DNA"/>
</dbReference>
<sequence>MLKQGSKLSGVPQSEIQENIKATIDETMNSTDPEVQVDFKMYFGNKRPTQEEYIYSIEKKRNFNYFML</sequence>
<dbReference type="AlphaFoldDB" id="A0AA86JWK0"/>
<proteinExistence type="predicted"/>
<comment type="caution">
    <text evidence="1">The sequence shown here is derived from an EMBL/GenBank/DDBJ whole genome shotgun (WGS) entry which is preliminary data.</text>
</comment>